<feature type="region of interest" description="Disordered" evidence="1">
    <location>
        <begin position="22"/>
        <end position="53"/>
    </location>
</feature>
<proteinExistence type="predicted"/>
<name>A0A9W8DSN4_9FUNG</name>
<accession>A0A9W8DSN4</accession>
<keyword evidence="3" id="KW-1185">Reference proteome</keyword>
<dbReference type="Proteomes" id="UP001150538">
    <property type="component" value="Unassembled WGS sequence"/>
</dbReference>
<evidence type="ECO:0000313" key="2">
    <source>
        <dbReference type="EMBL" id="KAJ1916170.1"/>
    </source>
</evidence>
<reference evidence="2" key="1">
    <citation type="submission" date="2022-07" db="EMBL/GenBank/DDBJ databases">
        <title>Phylogenomic reconstructions and comparative analyses of Kickxellomycotina fungi.</title>
        <authorList>
            <person name="Reynolds N.K."/>
            <person name="Stajich J.E."/>
            <person name="Barry K."/>
            <person name="Grigoriev I.V."/>
            <person name="Crous P."/>
            <person name="Smith M.E."/>
        </authorList>
    </citation>
    <scope>NUCLEOTIDE SEQUENCE</scope>
    <source>
        <strain evidence="2">NBRC 100468</strain>
    </source>
</reference>
<comment type="caution">
    <text evidence="2">The sequence shown here is derived from an EMBL/GenBank/DDBJ whole genome shotgun (WGS) entry which is preliminary data.</text>
</comment>
<organism evidence="2 3">
    <name type="scientific">Mycoemilia scoparia</name>
    <dbReference type="NCBI Taxonomy" id="417184"/>
    <lineage>
        <taxon>Eukaryota</taxon>
        <taxon>Fungi</taxon>
        <taxon>Fungi incertae sedis</taxon>
        <taxon>Zoopagomycota</taxon>
        <taxon>Kickxellomycotina</taxon>
        <taxon>Kickxellomycetes</taxon>
        <taxon>Kickxellales</taxon>
        <taxon>Kickxellaceae</taxon>
        <taxon>Mycoemilia</taxon>
    </lineage>
</organism>
<evidence type="ECO:0000313" key="3">
    <source>
        <dbReference type="Proteomes" id="UP001150538"/>
    </source>
</evidence>
<gene>
    <name evidence="2" type="ORF">H4219_003933</name>
</gene>
<dbReference type="AlphaFoldDB" id="A0A9W8DSN4"/>
<protein>
    <submittedName>
        <fullName evidence="2">Uncharacterized protein</fullName>
    </submittedName>
</protein>
<evidence type="ECO:0000256" key="1">
    <source>
        <dbReference type="SAM" id="MobiDB-lite"/>
    </source>
</evidence>
<sequence length="280" mass="32121">MIDDMYNLSKLPRAPPSLQLHQQHLDDPSEVSQASSERAHELSTDISDDSSEDITTINNKFSNEIESYLNNIWTPGELEKYRNMCNQSIVNLDQFRQYYITYHNPNHPDSSTGDKQLVYKLVHQVCEEIHLHIVQTVQKLCDDVEDEFGIVISELPPQFSSPLFARAFASTSVEAGNHEHLPKFKDNKFTRNLVGDLFRLNTKFIHINNWEYKKILDNLVSVNSTTISIPTANMDARGLIDNSGWSFIGMALETAFNICSNDLMEFAFTVRKLRFIMIVD</sequence>
<dbReference type="EMBL" id="JANBPU010000112">
    <property type="protein sequence ID" value="KAJ1916170.1"/>
    <property type="molecule type" value="Genomic_DNA"/>
</dbReference>